<feature type="compositionally biased region" description="Basic and acidic residues" evidence="1">
    <location>
        <begin position="376"/>
        <end position="388"/>
    </location>
</feature>
<feature type="compositionally biased region" description="Polar residues" evidence="1">
    <location>
        <begin position="419"/>
        <end position="428"/>
    </location>
</feature>
<feature type="compositionally biased region" description="Basic and acidic residues" evidence="1">
    <location>
        <begin position="433"/>
        <end position="446"/>
    </location>
</feature>
<dbReference type="PANTHER" id="PTHR38049:SF2">
    <property type="entry name" value="RICIN B LECTIN DOMAIN-CONTAINING PROTEIN"/>
    <property type="match status" value="1"/>
</dbReference>
<proteinExistence type="predicted"/>
<dbReference type="OrthoDB" id="3928002at2759"/>
<feature type="region of interest" description="Disordered" evidence="1">
    <location>
        <begin position="511"/>
        <end position="811"/>
    </location>
</feature>
<feature type="compositionally biased region" description="Basic and acidic residues" evidence="1">
    <location>
        <begin position="185"/>
        <end position="205"/>
    </location>
</feature>
<feature type="compositionally biased region" description="Polar residues" evidence="1">
    <location>
        <begin position="647"/>
        <end position="658"/>
    </location>
</feature>
<feature type="compositionally biased region" description="Basic and acidic residues" evidence="1">
    <location>
        <begin position="348"/>
        <end position="358"/>
    </location>
</feature>
<gene>
    <name evidence="2" type="ORF">BK809_0003542</name>
</gene>
<dbReference type="EMBL" id="MSZU01000080">
    <property type="protein sequence ID" value="OMP86372.1"/>
    <property type="molecule type" value="Genomic_DNA"/>
</dbReference>
<sequence>MLGTQEAIRQSQAKEKREEHRARRCNLIVGCVRTSVRSRAINGKKIVLRDHKLYIDTENTAETDESSGHPFAGYYLPYPDSEYEGLVSTITHVAPILNWIYIDKETFEVKYGVRDLAQPHLTGPFDCTRQDRRLTFEDWEGFVAVEEKPMTWALYFDRDDNGLKGKVQPGQKVLEVVLTRQERKKMKEEAQKAKVTDKEKAEQAGDHQASYVQGAAAATAGQSTAPDAEHGASPETAQPHVLSTADLAKLKIGTAGPSSIWSDHVEGTISSPTEPWGAASMWSNQEQQAASGAASHLAPFTPSSSIYGDDEDDAGAAGNMRVPEETTPRRTGYRQPYVEDEASATKDLIVEEPKKGDLHAAVTPDAPKSSPVEPMATEHARMHDDRQALDAGAGAEPEPEPEPEDMETAGSDDPRTEPQIDQQASIEATSEEPDTKNADATQHDQEATGPSDDLNGISPSVRKNPADPELGSEEHSPQATSAALQNAAKADQLTAPPVQFQISHANQIATVGAETPSKDSVTDGDVAAGKTHSVVMEQGNAVEDQGSTGAELQQATTPDDDTTAADDQPPLAVHTELAPVAEEPREAASTPVQPIPQVAPGLHAADPPSTVDSLPAWAALPEPYWDAATDSPPQSHFSIEEPDTPKQRNFSRPQQSLERGSHKHKTSVDEGLFRADSEPPVTISREPYPVEDDPTSTDTSLVDVSYTAHSPYQKDDAPATATEQTPTSTSSETQAAEPLAPMSTQSSATLGEPGLQGINRGSTDKPHGKGADGSMQSTSTTARPKVSWRRSLASRLKVSKESVLKRSRTSS</sequence>
<comment type="caution">
    <text evidence="2">The sequence shown here is derived from an EMBL/GenBank/DDBJ whole genome shotgun (WGS) entry which is preliminary data.</text>
</comment>
<name>A0A1S8BFR6_9PEZI</name>
<evidence type="ECO:0000313" key="2">
    <source>
        <dbReference type="EMBL" id="OMP86372.1"/>
    </source>
</evidence>
<feature type="compositionally biased region" description="Acidic residues" evidence="1">
    <location>
        <begin position="397"/>
        <end position="407"/>
    </location>
</feature>
<organism evidence="2 3">
    <name type="scientific">Diplodia seriata</name>
    <dbReference type="NCBI Taxonomy" id="420778"/>
    <lineage>
        <taxon>Eukaryota</taxon>
        <taxon>Fungi</taxon>
        <taxon>Dikarya</taxon>
        <taxon>Ascomycota</taxon>
        <taxon>Pezizomycotina</taxon>
        <taxon>Dothideomycetes</taxon>
        <taxon>Dothideomycetes incertae sedis</taxon>
        <taxon>Botryosphaeriales</taxon>
        <taxon>Botryosphaeriaceae</taxon>
        <taxon>Diplodia</taxon>
    </lineage>
</organism>
<feature type="compositionally biased region" description="Low complexity" evidence="1">
    <location>
        <begin position="718"/>
        <end position="738"/>
    </location>
</feature>
<dbReference type="PANTHER" id="PTHR38049">
    <property type="entry name" value="RICIN B LECTIN DOMAIN-CONTAINING PROTEIN"/>
    <property type="match status" value="1"/>
</dbReference>
<protein>
    <submittedName>
        <fullName evidence="2">Uncharacterized protein</fullName>
    </submittedName>
</protein>
<evidence type="ECO:0000313" key="3">
    <source>
        <dbReference type="Proteomes" id="UP000190776"/>
    </source>
</evidence>
<feature type="compositionally biased region" description="Basic and acidic residues" evidence="1">
    <location>
        <begin position="666"/>
        <end position="677"/>
    </location>
</feature>
<feature type="region of interest" description="Disordered" evidence="1">
    <location>
        <begin position="185"/>
        <end position="236"/>
    </location>
</feature>
<evidence type="ECO:0000256" key="1">
    <source>
        <dbReference type="SAM" id="MobiDB-lite"/>
    </source>
</evidence>
<reference evidence="2 3" key="1">
    <citation type="submission" date="2017-01" db="EMBL/GenBank/DDBJ databases">
        <title>Draft genome sequence of Diplodia seriata F98.1, a fungal species involved in grapevine trunk diseases.</title>
        <authorList>
            <person name="Robert-Siegwald G."/>
            <person name="Vallet J."/>
            <person name="Abou-Mansour E."/>
            <person name="Xu J."/>
            <person name="Rey P."/>
            <person name="Bertsch C."/>
            <person name="Rego C."/>
            <person name="Larignon P."/>
            <person name="Fontaine F."/>
            <person name="Lebrun M.-H."/>
        </authorList>
    </citation>
    <scope>NUCLEOTIDE SEQUENCE [LARGE SCALE GENOMIC DNA]</scope>
    <source>
        <strain evidence="2 3">F98.1</strain>
    </source>
</reference>
<feature type="region of interest" description="Disordered" evidence="1">
    <location>
        <begin position="303"/>
        <end position="492"/>
    </location>
</feature>
<feature type="compositionally biased region" description="Low complexity" evidence="1">
    <location>
        <begin position="209"/>
        <end position="225"/>
    </location>
</feature>
<dbReference type="AlphaFoldDB" id="A0A1S8BFR6"/>
<dbReference type="Proteomes" id="UP000190776">
    <property type="component" value="Unassembled WGS sequence"/>
</dbReference>
<feature type="compositionally biased region" description="Polar residues" evidence="1">
    <location>
        <begin position="696"/>
        <end position="710"/>
    </location>
</feature>
<accession>A0A1S8BFR6</accession>